<comment type="caution">
    <text evidence="2">The sequence shown here is derived from an EMBL/GenBank/DDBJ whole genome shotgun (WGS) entry which is preliminary data.</text>
</comment>
<dbReference type="AlphaFoldDB" id="A0AA37T0B1"/>
<protein>
    <submittedName>
        <fullName evidence="2">Membrane protein</fullName>
    </submittedName>
</protein>
<proteinExistence type="predicted"/>
<evidence type="ECO:0000256" key="1">
    <source>
        <dbReference type="SAM" id="Phobius"/>
    </source>
</evidence>
<feature type="transmembrane region" description="Helical" evidence="1">
    <location>
        <begin position="92"/>
        <end position="115"/>
    </location>
</feature>
<evidence type="ECO:0000313" key="2">
    <source>
        <dbReference type="EMBL" id="GLR69953.1"/>
    </source>
</evidence>
<keyword evidence="1" id="KW-0812">Transmembrane</keyword>
<dbReference type="Proteomes" id="UP001156601">
    <property type="component" value="Unassembled WGS sequence"/>
</dbReference>
<accession>A0AA37T0B1</accession>
<dbReference type="EMBL" id="BSOT01000005">
    <property type="protein sequence ID" value="GLR69953.1"/>
    <property type="molecule type" value="Genomic_DNA"/>
</dbReference>
<keyword evidence="3" id="KW-1185">Reference proteome</keyword>
<feature type="transmembrane region" description="Helical" evidence="1">
    <location>
        <begin position="69"/>
        <end position="86"/>
    </location>
</feature>
<sequence length="147" mass="16963">MNKMSPRVRFYRWLALSCHILLTLWMCIWYLGLDIAQQYSTTFKLLVYILPLLLPLPGIVSAKPYTHAWACFVVLLYFLHGITVIYAEPQFIWHGIIELFLALGMFVGCSVFARLRGQELGTGLKKLSAVMKEEKELFDKQSTSKEN</sequence>
<keyword evidence="1" id="KW-0472">Membrane</keyword>
<reference evidence="2" key="1">
    <citation type="journal article" date="2014" name="Int. J. Syst. Evol. Microbiol.">
        <title>Complete genome sequence of Corynebacterium casei LMG S-19264T (=DSM 44701T), isolated from a smear-ripened cheese.</title>
        <authorList>
            <consortium name="US DOE Joint Genome Institute (JGI-PGF)"/>
            <person name="Walter F."/>
            <person name="Albersmeier A."/>
            <person name="Kalinowski J."/>
            <person name="Ruckert C."/>
        </authorList>
    </citation>
    <scope>NUCLEOTIDE SEQUENCE</scope>
    <source>
        <strain evidence="2">NBRC 110023</strain>
    </source>
</reference>
<dbReference type="InterPro" id="IPR018643">
    <property type="entry name" value="DUF2069_membrane"/>
</dbReference>
<feature type="transmembrane region" description="Helical" evidence="1">
    <location>
        <begin position="12"/>
        <end position="33"/>
    </location>
</feature>
<name>A0AA37T0B1_9ALTE</name>
<keyword evidence="1" id="KW-1133">Transmembrane helix</keyword>
<feature type="transmembrane region" description="Helical" evidence="1">
    <location>
        <begin position="45"/>
        <end position="62"/>
    </location>
</feature>
<reference evidence="2" key="2">
    <citation type="submission" date="2023-01" db="EMBL/GenBank/DDBJ databases">
        <title>Draft genome sequence of Agaribacter marinus strain NBRC 110023.</title>
        <authorList>
            <person name="Sun Q."/>
            <person name="Mori K."/>
        </authorList>
    </citation>
    <scope>NUCLEOTIDE SEQUENCE</scope>
    <source>
        <strain evidence="2">NBRC 110023</strain>
    </source>
</reference>
<dbReference type="Pfam" id="PF09842">
    <property type="entry name" value="DUF2069"/>
    <property type="match status" value="1"/>
</dbReference>
<evidence type="ECO:0000313" key="3">
    <source>
        <dbReference type="Proteomes" id="UP001156601"/>
    </source>
</evidence>
<organism evidence="2 3">
    <name type="scientific">Agaribacter marinus</name>
    <dbReference type="NCBI Taxonomy" id="1431249"/>
    <lineage>
        <taxon>Bacteria</taxon>
        <taxon>Pseudomonadati</taxon>
        <taxon>Pseudomonadota</taxon>
        <taxon>Gammaproteobacteria</taxon>
        <taxon>Alteromonadales</taxon>
        <taxon>Alteromonadaceae</taxon>
        <taxon>Agaribacter</taxon>
    </lineage>
</organism>
<gene>
    <name evidence="2" type="ORF">GCM10007852_08610</name>
</gene>